<dbReference type="SMART" id="SM00717">
    <property type="entry name" value="SANT"/>
    <property type="match status" value="3"/>
</dbReference>
<dbReference type="InterPro" id="IPR050560">
    <property type="entry name" value="MYB_TF"/>
</dbReference>
<feature type="domain" description="HTH myb-type" evidence="2">
    <location>
        <begin position="135"/>
        <end position="181"/>
    </location>
</feature>
<dbReference type="GO" id="GO:0000981">
    <property type="term" value="F:DNA-binding transcription factor activity, RNA polymerase II-specific"/>
    <property type="evidence" value="ECO:0007669"/>
    <property type="project" value="TreeGrafter"/>
</dbReference>
<dbReference type="PANTHER" id="PTHR45614">
    <property type="entry name" value="MYB PROTEIN-RELATED"/>
    <property type="match status" value="1"/>
</dbReference>
<evidence type="ECO:0000313" key="3">
    <source>
        <dbReference type="EMBL" id="CAD8132286.1"/>
    </source>
</evidence>
<accession>A0A8S1RWE2</accession>
<evidence type="ECO:0000259" key="2">
    <source>
        <dbReference type="PROSITE" id="PS51294"/>
    </source>
</evidence>
<comment type="caution">
    <text evidence="3">The sequence shown here is derived from an EMBL/GenBank/DDBJ whole genome shotgun (WGS) entry which is preliminary data.</text>
</comment>
<feature type="domain" description="Myb-like" evidence="1">
    <location>
        <begin position="76"/>
        <end position="126"/>
    </location>
</feature>
<organism evidence="3 4">
    <name type="scientific">Paramecium pentaurelia</name>
    <dbReference type="NCBI Taxonomy" id="43138"/>
    <lineage>
        <taxon>Eukaryota</taxon>
        <taxon>Sar</taxon>
        <taxon>Alveolata</taxon>
        <taxon>Ciliophora</taxon>
        <taxon>Intramacronucleata</taxon>
        <taxon>Oligohymenophorea</taxon>
        <taxon>Peniculida</taxon>
        <taxon>Parameciidae</taxon>
        <taxon>Paramecium</taxon>
    </lineage>
</organism>
<feature type="domain" description="HTH myb-type" evidence="2">
    <location>
        <begin position="183"/>
        <end position="232"/>
    </location>
</feature>
<feature type="domain" description="HTH myb-type" evidence="2">
    <location>
        <begin position="76"/>
        <end position="130"/>
    </location>
</feature>
<feature type="domain" description="Myb-like" evidence="1">
    <location>
        <begin position="178"/>
        <end position="228"/>
    </location>
</feature>
<dbReference type="Pfam" id="PF13921">
    <property type="entry name" value="Myb_DNA-bind_6"/>
    <property type="match status" value="2"/>
</dbReference>
<dbReference type="InterPro" id="IPR017930">
    <property type="entry name" value="Myb_dom"/>
</dbReference>
<dbReference type="OrthoDB" id="2143914at2759"/>
<dbReference type="Proteomes" id="UP000689195">
    <property type="component" value="Unassembled WGS sequence"/>
</dbReference>
<dbReference type="GO" id="GO:0005634">
    <property type="term" value="C:nucleus"/>
    <property type="evidence" value="ECO:0007669"/>
    <property type="project" value="TreeGrafter"/>
</dbReference>
<dbReference type="CDD" id="cd00167">
    <property type="entry name" value="SANT"/>
    <property type="match status" value="3"/>
</dbReference>
<dbReference type="PROSITE" id="PS51294">
    <property type="entry name" value="HTH_MYB"/>
    <property type="match status" value="3"/>
</dbReference>
<evidence type="ECO:0000259" key="1">
    <source>
        <dbReference type="PROSITE" id="PS50090"/>
    </source>
</evidence>
<reference evidence="3" key="1">
    <citation type="submission" date="2021-01" db="EMBL/GenBank/DDBJ databases">
        <authorList>
            <consortium name="Genoscope - CEA"/>
            <person name="William W."/>
        </authorList>
    </citation>
    <scope>NUCLEOTIDE SEQUENCE</scope>
</reference>
<protein>
    <recommendedName>
        <fullName evidence="5">Myb-like DNA-binding domain containing protein</fullName>
    </recommendedName>
</protein>
<dbReference type="EMBL" id="CAJJDO010000001">
    <property type="protein sequence ID" value="CAD8132286.1"/>
    <property type="molecule type" value="Genomic_DNA"/>
</dbReference>
<dbReference type="InterPro" id="IPR001005">
    <property type="entry name" value="SANT/Myb"/>
</dbReference>
<name>A0A8S1RWE2_9CILI</name>
<keyword evidence="4" id="KW-1185">Reference proteome</keyword>
<proteinExistence type="predicted"/>
<feature type="domain" description="Myb-like" evidence="1">
    <location>
        <begin position="135"/>
        <end position="177"/>
    </location>
</feature>
<dbReference type="AlphaFoldDB" id="A0A8S1RWE2"/>
<sequence length="244" mass="29522">MFQNIVQESSYLEKEISVFDLHSPKTMDQQSIHDQESNFHLSFFTDEPIQKNRDQVSSLMLLKEEKTYSNYKNQDRSKIKQKVWNDEEDQKLKYLFNLYQGKWIEIAKCMPQRNASQCQQRWRRINPSKYIKHIWTQQEDDQLKQLVSKLGRKWVKIAKFLGNITGKQVRDHYINKLDESISRDPWSYEEDMFILNYFVTNGPKWTQISNLLVGRPENHVKNRFYSFIVRNYLGQQSRYQIIYS</sequence>
<evidence type="ECO:0008006" key="5">
    <source>
        <dbReference type="Google" id="ProtNLM"/>
    </source>
</evidence>
<dbReference type="GO" id="GO:0000978">
    <property type="term" value="F:RNA polymerase II cis-regulatory region sequence-specific DNA binding"/>
    <property type="evidence" value="ECO:0007669"/>
    <property type="project" value="TreeGrafter"/>
</dbReference>
<dbReference type="PROSITE" id="PS50090">
    <property type="entry name" value="MYB_LIKE"/>
    <property type="match status" value="3"/>
</dbReference>
<gene>
    <name evidence="3" type="ORF">PPENT_87.1.T0010535</name>
</gene>
<evidence type="ECO:0000313" key="4">
    <source>
        <dbReference type="Proteomes" id="UP000689195"/>
    </source>
</evidence>
<dbReference type="PANTHER" id="PTHR45614:SF69">
    <property type="entry name" value="CHROMOSOME UNDETERMINED SCAFFOLD_38, WHOLE GENOME SHOTGUN SEQUENCE"/>
    <property type="match status" value="1"/>
</dbReference>